<evidence type="ECO:0000256" key="4">
    <source>
        <dbReference type="ARBA" id="ARBA00023143"/>
    </source>
</evidence>
<dbReference type="PANTHER" id="PTHR42792">
    <property type="entry name" value="FLAGELLIN"/>
    <property type="match status" value="1"/>
</dbReference>
<evidence type="ECO:0000256" key="3">
    <source>
        <dbReference type="ARBA" id="ARBA00005709"/>
    </source>
</evidence>
<dbReference type="InterPro" id="IPR001492">
    <property type="entry name" value="Flagellin"/>
</dbReference>
<dbReference type="SUPFAM" id="SSF64518">
    <property type="entry name" value="Phase 1 flagellin"/>
    <property type="match status" value="1"/>
</dbReference>
<keyword evidence="6" id="KW-0282">Flagellum</keyword>
<keyword evidence="4" id="KW-0975">Bacterial flagellum</keyword>
<dbReference type="InterPro" id="IPR001029">
    <property type="entry name" value="Flagellin_N"/>
</dbReference>
<keyword evidence="7" id="KW-1185">Reference proteome</keyword>
<keyword evidence="6" id="KW-0966">Cell projection</keyword>
<comment type="caution">
    <text evidence="6">The sequence shown here is derived from an EMBL/GenBank/DDBJ whole genome shotgun (WGS) entry which is preliminary data.</text>
</comment>
<protein>
    <submittedName>
        <fullName evidence="6">Flagellar hook-associated protein 3</fullName>
    </submittedName>
</protein>
<evidence type="ECO:0000313" key="7">
    <source>
        <dbReference type="Proteomes" id="UP001208935"/>
    </source>
</evidence>
<gene>
    <name evidence="6" type="primary">flgL</name>
    <name evidence="6" type="ORF">D5039_17295</name>
</gene>
<dbReference type="Pfam" id="PF00669">
    <property type="entry name" value="Flagellin_N"/>
    <property type="match status" value="1"/>
</dbReference>
<evidence type="ECO:0000313" key="6">
    <source>
        <dbReference type="EMBL" id="MCW5322838.1"/>
    </source>
</evidence>
<dbReference type="EMBL" id="QZCW01000003">
    <property type="protein sequence ID" value="MCW5322838.1"/>
    <property type="molecule type" value="Genomic_DNA"/>
</dbReference>
<dbReference type="PANTHER" id="PTHR42792:SF1">
    <property type="entry name" value="FLAGELLAR HOOK-ASSOCIATED PROTEIN 3"/>
    <property type="match status" value="1"/>
</dbReference>
<evidence type="ECO:0000256" key="2">
    <source>
        <dbReference type="ARBA" id="ARBA00004613"/>
    </source>
</evidence>
<dbReference type="Gene3D" id="1.20.1330.10">
    <property type="entry name" value="f41 fragment of flagellin, N-terminal domain"/>
    <property type="match status" value="2"/>
</dbReference>
<name>A0ABT3KX00_9BURK</name>
<dbReference type="InterPro" id="IPR013384">
    <property type="entry name" value="Flagell_FlgL"/>
</dbReference>
<dbReference type="Proteomes" id="UP001208935">
    <property type="component" value="Unassembled WGS sequence"/>
</dbReference>
<accession>A0ABT3KX00</accession>
<comment type="subcellular location">
    <subcellularLocation>
        <location evidence="1">Bacterial flagellum</location>
    </subcellularLocation>
    <subcellularLocation>
        <location evidence="2">Secreted</location>
    </subcellularLocation>
</comment>
<dbReference type="RefSeq" id="WP_265282939.1">
    <property type="nucleotide sequence ID" value="NZ_QZCW01000003.1"/>
</dbReference>
<proteinExistence type="inferred from homology"/>
<dbReference type="NCBIfam" id="TIGR02550">
    <property type="entry name" value="flagell_flgL"/>
    <property type="match status" value="1"/>
</dbReference>
<feature type="domain" description="Flagellin N-terminal" evidence="5">
    <location>
        <begin position="12"/>
        <end position="143"/>
    </location>
</feature>
<comment type="similarity">
    <text evidence="3">Belongs to the bacterial flagellin family.</text>
</comment>
<evidence type="ECO:0000259" key="5">
    <source>
        <dbReference type="Pfam" id="PF00669"/>
    </source>
</evidence>
<reference evidence="7" key="1">
    <citation type="submission" date="2023-07" db="EMBL/GenBank/DDBJ databases">
        <title>Verminephrobacter genomes.</title>
        <authorList>
            <person name="Lund M.B."/>
        </authorList>
    </citation>
    <scope>NUCLEOTIDE SEQUENCE [LARGE SCALE GENOMIC DNA]</scope>
    <source>
        <strain evidence="7">AtM5-05</strain>
    </source>
</reference>
<evidence type="ECO:0000256" key="1">
    <source>
        <dbReference type="ARBA" id="ARBA00004365"/>
    </source>
</evidence>
<organism evidence="6 7">
    <name type="scientific">Verminephrobacter aporrectodeae subsp. tuberculatae</name>
    <dbReference type="NCBI Taxonomy" id="1110392"/>
    <lineage>
        <taxon>Bacteria</taxon>
        <taxon>Pseudomonadati</taxon>
        <taxon>Pseudomonadota</taxon>
        <taxon>Betaproteobacteria</taxon>
        <taxon>Burkholderiales</taxon>
        <taxon>Comamonadaceae</taxon>
        <taxon>Verminephrobacter</taxon>
    </lineage>
</organism>
<sequence>MGNRIDRIGNAAMYDDSLRKLNARQSDLATMQDKLSAGKRVLRASDDPVAAAQAERALTRLARIQSDQRALQARRDTITQGEGTLGEAVGLLQDFRELVVSAGGASLTAHDRATIAQQLQGLREQLLQAANRQDTNGIPLFAALGSMAAPFSGPRSSAPDYAFQGQPGQVASDGVRLPGTLDGYGAFMFDPRRDAVYTAQVSPIPTDRRLTTTAVQPTAAGQATGDGYRITFGAVRPGATAGTSSITYTITNTRTGVVSVPVVPPDFPGDQPVRITVTGIPGLRLDIEGTPAAGDSVSVEPSASLLSTLDSAIRSIRDAPNNNAAIQAVGQGLANIDRGLEQVQALRGYAGELLNRADRITADQEKRSTQLEGDRSRAEDLDMVQGISDFQNQQTGYEAALKSYARVQRLSLFDFLG</sequence>
<keyword evidence="6" id="KW-0969">Cilium</keyword>